<comment type="cofactor">
    <cofactor evidence="1">
        <name>pyruvate</name>
        <dbReference type="ChEBI" id="CHEBI:15361"/>
    </cofactor>
</comment>
<evidence type="ECO:0000256" key="12">
    <source>
        <dbReference type="SAM" id="Phobius"/>
    </source>
</evidence>
<keyword evidence="12" id="KW-0812">Transmembrane</keyword>
<keyword evidence="9" id="KW-1208">Phospholipid metabolism</keyword>
<comment type="pathway">
    <text evidence="2">Lipid metabolism.</text>
</comment>
<dbReference type="Proteomes" id="UP001148786">
    <property type="component" value="Unassembled WGS sequence"/>
</dbReference>
<keyword evidence="12" id="KW-0472">Membrane</keyword>
<dbReference type="Pfam" id="PF02666">
    <property type="entry name" value="PS_Dcarbxylase"/>
    <property type="match status" value="1"/>
</dbReference>
<evidence type="ECO:0000256" key="8">
    <source>
        <dbReference type="ARBA" id="ARBA00023239"/>
    </source>
</evidence>
<dbReference type="NCBIfam" id="TIGR00163">
    <property type="entry name" value="PS_decarb"/>
    <property type="match status" value="1"/>
</dbReference>
<keyword evidence="6" id="KW-0443">Lipid metabolism</keyword>
<name>A0A9W8MS11_9AGAR</name>
<sequence length="389" mass="43714">MNVTKPVGKIHPGDLPEASHHIVARGFASLLERSADNHHAVHHIHAPIHSLSLEKLTWVQHFIPGFEKLAVEHHCGNFVVVRGTSVPFFESMPLYARLGMHLLFYGKEEIKVLGNRRVEELLREQSIKQGKIYDDPKSVHSIPSFVETYSIQLDELLEPDVGKYGCFNEFFFRKLKPDSRPIQNEDDPTVICSVADCRLTVYTSVDLAREFWIKGQNFTIPNLFNLPPSSPKVEPFHDDARLAIFRLGPADYHRFHSPIDCEVGEIEHVPGQFFTVNPQAVNEPGFDVFTANTRSILYLKHLSTSLPVVFVAICALLVGSIVWTGGKEKGATLKRGDELGYFAYGGSTIVVIFPKEIIDFDEDLVSNSEKPIETLVKAGYSIGRMPVRL</sequence>
<keyword evidence="12" id="KW-1133">Transmembrane helix</keyword>
<evidence type="ECO:0000256" key="7">
    <source>
        <dbReference type="ARBA" id="ARBA00023209"/>
    </source>
</evidence>
<evidence type="ECO:0000256" key="4">
    <source>
        <dbReference type="ARBA" id="ARBA00022516"/>
    </source>
</evidence>
<accession>A0A9W8MS11</accession>
<organism evidence="13 14">
    <name type="scientific">Agrocybe chaxingu</name>
    <dbReference type="NCBI Taxonomy" id="84603"/>
    <lineage>
        <taxon>Eukaryota</taxon>
        <taxon>Fungi</taxon>
        <taxon>Dikarya</taxon>
        <taxon>Basidiomycota</taxon>
        <taxon>Agaricomycotina</taxon>
        <taxon>Agaricomycetes</taxon>
        <taxon>Agaricomycetidae</taxon>
        <taxon>Agaricales</taxon>
        <taxon>Agaricineae</taxon>
        <taxon>Strophariaceae</taxon>
        <taxon>Agrocybe</taxon>
    </lineage>
</organism>
<dbReference type="EMBL" id="JANKHO010001188">
    <property type="protein sequence ID" value="KAJ3503090.1"/>
    <property type="molecule type" value="Genomic_DNA"/>
</dbReference>
<evidence type="ECO:0000313" key="14">
    <source>
        <dbReference type="Proteomes" id="UP001148786"/>
    </source>
</evidence>
<keyword evidence="14" id="KW-1185">Reference proteome</keyword>
<evidence type="ECO:0000256" key="2">
    <source>
        <dbReference type="ARBA" id="ARBA00005189"/>
    </source>
</evidence>
<proteinExistence type="predicted"/>
<keyword evidence="5" id="KW-0210">Decarboxylase</keyword>
<dbReference type="InterPro" id="IPR033177">
    <property type="entry name" value="PSD-B"/>
</dbReference>
<evidence type="ECO:0000256" key="5">
    <source>
        <dbReference type="ARBA" id="ARBA00022793"/>
    </source>
</evidence>
<evidence type="ECO:0000313" key="13">
    <source>
        <dbReference type="EMBL" id="KAJ3503090.1"/>
    </source>
</evidence>
<keyword evidence="8" id="KW-0456">Lyase</keyword>
<evidence type="ECO:0000256" key="3">
    <source>
        <dbReference type="ARBA" id="ARBA00012243"/>
    </source>
</evidence>
<comment type="pathway">
    <text evidence="11">Phospholipid metabolism; phosphatidylethanolamine biosynthesis.</text>
</comment>
<feature type="transmembrane region" description="Helical" evidence="12">
    <location>
        <begin position="306"/>
        <end position="325"/>
    </location>
</feature>
<comment type="caution">
    <text evidence="13">The sequence shown here is derived from an EMBL/GenBank/DDBJ whole genome shotgun (WGS) entry which is preliminary data.</text>
</comment>
<dbReference type="PANTHER" id="PTHR10067">
    <property type="entry name" value="PHOSPHATIDYLSERINE DECARBOXYLASE"/>
    <property type="match status" value="1"/>
</dbReference>
<dbReference type="GO" id="GO:0046474">
    <property type="term" value="P:glycerophospholipid biosynthetic process"/>
    <property type="evidence" value="ECO:0007669"/>
    <property type="project" value="UniProtKB-ARBA"/>
</dbReference>
<reference evidence="13" key="1">
    <citation type="submission" date="2022-07" db="EMBL/GenBank/DDBJ databases">
        <title>Genome Sequence of Agrocybe chaxingu.</title>
        <authorList>
            <person name="Buettner E."/>
        </authorList>
    </citation>
    <scope>NUCLEOTIDE SEQUENCE</scope>
    <source>
        <strain evidence="13">MP-N11</strain>
    </source>
</reference>
<keyword evidence="4" id="KW-0444">Lipid biosynthesis</keyword>
<gene>
    <name evidence="13" type="ORF">NLJ89_g8589</name>
</gene>
<dbReference type="EC" id="4.1.1.65" evidence="3"/>
<evidence type="ECO:0000256" key="6">
    <source>
        <dbReference type="ARBA" id="ARBA00023098"/>
    </source>
</evidence>
<evidence type="ECO:0000256" key="10">
    <source>
        <dbReference type="ARBA" id="ARBA00023317"/>
    </source>
</evidence>
<dbReference type="PANTHER" id="PTHR10067:SF17">
    <property type="entry name" value="PHOSPHATIDYLSERINE DECARBOXYLASE PROENZYME 2"/>
    <property type="match status" value="1"/>
</dbReference>
<dbReference type="InterPro" id="IPR003817">
    <property type="entry name" value="PS_Dcarbxylase"/>
</dbReference>
<evidence type="ECO:0000256" key="11">
    <source>
        <dbReference type="ARBA" id="ARBA00024326"/>
    </source>
</evidence>
<keyword evidence="10" id="KW-0670">Pyruvate</keyword>
<keyword evidence="7" id="KW-0594">Phospholipid biosynthesis</keyword>
<protein>
    <recommendedName>
        <fullName evidence="3">phosphatidylserine decarboxylase</fullName>
        <ecNumber evidence="3">4.1.1.65</ecNumber>
    </recommendedName>
</protein>
<dbReference type="AlphaFoldDB" id="A0A9W8MS11"/>
<evidence type="ECO:0000256" key="9">
    <source>
        <dbReference type="ARBA" id="ARBA00023264"/>
    </source>
</evidence>
<evidence type="ECO:0000256" key="1">
    <source>
        <dbReference type="ARBA" id="ARBA00001928"/>
    </source>
</evidence>
<dbReference type="OrthoDB" id="5973539at2759"/>
<dbReference type="GO" id="GO:0004609">
    <property type="term" value="F:phosphatidylserine decarboxylase activity"/>
    <property type="evidence" value="ECO:0007669"/>
    <property type="project" value="UniProtKB-EC"/>
</dbReference>